<dbReference type="OrthoDB" id="9796820at2"/>
<proteinExistence type="predicted"/>
<keyword evidence="3" id="KW-1185">Reference proteome</keyword>
<dbReference type="RefSeq" id="WP_145225904.1">
    <property type="nucleotide sequence ID" value="NZ_CP036343.1"/>
</dbReference>
<dbReference type="AlphaFoldDB" id="A0A517VAZ3"/>
<dbReference type="Proteomes" id="UP000316855">
    <property type="component" value="Chromosome"/>
</dbReference>
<evidence type="ECO:0000313" key="3">
    <source>
        <dbReference type="Proteomes" id="UP000316855"/>
    </source>
</evidence>
<evidence type="ECO:0000313" key="2">
    <source>
        <dbReference type="EMBL" id="QDT90158.1"/>
    </source>
</evidence>
<sequence length="282" mass="32744">MRDRSRPHWSFSALNQYLRCPLQYYFERILRIPRKSVGSGLIFGSAVHNALAVYHQGLKDGAELKWQEIQQEFLETWVFREDDQTVEYKPKESRDDLIAQGLALLKIYHEEPPPQDIFTVEHQCYIPITNSDGEYLETPLVAIADLVTREKDGVLKINEFKTSGRSYGEFEVERSLQATCYVNMLWESFGEWASVEFTVLVKTKTPKIQRLKTARNEDDLGRLGDLVENVERAVDNEIFYPVETPLNCSMCVFRQECREWKPQKRHLESTPEMVELIGVGAC</sequence>
<evidence type="ECO:0000259" key="1">
    <source>
        <dbReference type="Pfam" id="PF12705"/>
    </source>
</evidence>
<protein>
    <submittedName>
        <fullName evidence="2">PD-(D/E)XK nuclease superfamily protein</fullName>
    </submittedName>
</protein>
<dbReference type="KEGG" id="gax:Pan161_18080"/>
<dbReference type="Pfam" id="PF12705">
    <property type="entry name" value="PDDEXK_1"/>
    <property type="match status" value="1"/>
</dbReference>
<organism evidence="2 3">
    <name type="scientific">Gimesia algae</name>
    <dbReference type="NCBI Taxonomy" id="2527971"/>
    <lineage>
        <taxon>Bacteria</taxon>
        <taxon>Pseudomonadati</taxon>
        <taxon>Planctomycetota</taxon>
        <taxon>Planctomycetia</taxon>
        <taxon>Planctomycetales</taxon>
        <taxon>Planctomycetaceae</taxon>
        <taxon>Gimesia</taxon>
    </lineage>
</organism>
<accession>A0A517VAZ3</accession>
<dbReference type="EMBL" id="CP036343">
    <property type="protein sequence ID" value="QDT90158.1"/>
    <property type="molecule type" value="Genomic_DNA"/>
</dbReference>
<dbReference type="InterPro" id="IPR011604">
    <property type="entry name" value="PDDEXK-like_dom_sf"/>
</dbReference>
<name>A0A517VAZ3_9PLAN</name>
<gene>
    <name evidence="2" type="ORF">Pan161_18080</name>
</gene>
<reference evidence="2 3" key="1">
    <citation type="submission" date="2019-02" db="EMBL/GenBank/DDBJ databases">
        <title>Deep-cultivation of Planctomycetes and their phenomic and genomic characterization uncovers novel biology.</title>
        <authorList>
            <person name="Wiegand S."/>
            <person name="Jogler M."/>
            <person name="Boedeker C."/>
            <person name="Pinto D."/>
            <person name="Vollmers J."/>
            <person name="Rivas-Marin E."/>
            <person name="Kohn T."/>
            <person name="Peeters S.H."/>
            <person name="Heuer A."/>
            <person name="Rast P."/>
            <person name="Oberbeckmann S."/>
            <person name="Bunk B."/>
            <person name="Jeske O."/>
            <person name="Meyerdierks A."/>
            <person name="Storesund J.E."/>
            <person name="Kallscheuer N."/>
            <person name="Luecker S."/>
            <person name="Lage O.M."/>
            <person name="Pohl T."/>
            <person name="Merkel B.J."/>
            <person name="Hornburger P."/>
            <person name="Mueller R.-W."/>
            <person name="Bruemmer F."/>
            <person name="Labrenz M."/>
            <person name="Spormann A.M."/>
            <person name="Op den Camp H."/>
            <person name="Overmann J."/>
            <person name="Amann R."/>
            <person name="Jetten M.S.M."/>
            <person name="Mascher T."/>
            <person name="Medema M.H."/>
            <person name="Devos D.P."/>
            <person name="Kaster A.-K."/>
            <person name="Ovreas L."/>
            <person name="Rohde M."/>
            <person name="Galperin M.Y."/>
            <person name="Jogler C."/>
        </authorList>
    </citation>
    <scope>NUCLEOTIDE SEQUENCE [LARGE SCALE GENOMIC DNA]</scope>
    <source>
        <strain evidence="2 3">Pan161</strain>
    </source>
</reference>
<dbReference type="Gene3D" id="3.90.320.10">
    <property type="match status" value="1"/>
</dbReference>
<dbReference type="InterPro" id="IPR038726">
    <property type="entry name" value="PDDEXK_AddAB-type"/>
</dbReference>
<feature type="domain" description="PD-(D/E)XK endonuclease-like" evidence="1">
    <location>
        <begin position="8"/>
        <end position="258"/>
    </location>
</feature>